<dbReference type="PANTHER" id="PTHR48016:SF56">
    <property type="entry name" value="MAPKK KINASE"/>
    <property type="match status" value="1"/>
</dbReference>
<evidence type="ECO:0000313" key="10">
    <source>
        <dbReference type="Proteomes" id="UP000245946"/>
    </source>
</evidence>
<feature type="region of interest" description="Disordered" evidence="7">
    <location>
        <begin position="199"/>
        <end position="218"/>
    </location>
</feature>
<dbReference type="InterPro" id="IPR000719">
    <property type="entry name" value="Prot_kinase_dom"/>
</dbReference>
<evidence type="ECO:0000259" key="8">
    <source>
        <dbReference type="PROSITE" id="PS50011"/>
    </source>
</evidence>
<keyword evidence="4 9" id="KW-0418">Kinase</keyword>
<evidence type="ECO:0000256" key="4">
    <source>
        <dbReference type="ARBA" id="ARBA00022777"/>
    </source>
</evidence>
<organism evidence="9 10">
    <name type="scientific">Tilletiopsis washingtonensis</name>
    <dbReference type="NCBI Taxonomy" id="58919"/>
    <lineage>
        <taxon>Eukaryota</taxon>
        <taxon>Fungi</taxon>
        <taxon>Dikarya</taxon>
        <taxon>Basidiomycota</taxon>
        <taxon>Ustilaginomycotina</taxon>
        <taxon>Exobasidiomycetes</taxon>
        <taxon>Entylomatales</taxon>
        <taxon>Entylomatales incertae sedis</taxon>
        <taxon>Tilletiopsis</taxon>
    </lineage>
</organism>
<dbReference type="PROSITE" id="PS00107">
    <property type="entry name" value="PROTEIN_KINASE_ATP"/>
    <property type="match status" value="1"/>
</dbReference>
<dbReference type="GO" id="GO:0005524">
    <property type="term" value="F:ATP binding"/>
    <property type="evidence" value="ECO:0007669"/>
    <property type="project" value="UniProtKB-UniRule"/>
</dbReference>
<sequence>MRSPTTPSFTGGSAASRGNDRGYAVRHGPFGARNTGSGSSPASAAAAAAQARQAQQDQLANYGFPPPSLEDLKRRTIKFIGEDGTTRIVNVSDCRDAHDVLARVLKKFGKSSAGNSYAPTAGQVEDERELEDGEVWGIFATSGEGKSKSKSLTDNELLAICHAPQPHDPLRERGLTLRRLARPESGRASAPKRNKLESFFGERLPSQAPASPHFADEDEYDDDAAMDAAFVQPTGKKLNRASTVSIMSGLGVVPGKSGKTTTPSNSSNRLAPDSQHRSPTSVIPRKARNFFGQRPPSELISSHLTDYFPQAEKRVLERTARRSIYGRPSASVRSKRDSTWSFSAELDAPPLPGKESIDGGRPTPSIHIGTPEQSDDEAADERTQTLSSSQHGARPGPPTLPPVIGRSSLDDWSKSLQTVGSPVDESAPTAASRPTRPLSQRRASGESTRSRRSLATQLRVARGIGAPPGHRASMVDRSDTASMLTVDEITQEVEMRRASTSLVGAGAGWVVDEDGVPIPAPANAATRGGSGSIVGSTRPSSHLSAGTRDDADSDTDPDALFGAPKTPAQRADSSSPAPSVPGEESDQHRGDPMAVVRGTTSRASSVSELRQEAVVGDDTATAEDDEMDTDEEYDDDDVLSEEEDEDGGVFHSAVAGRSEPIKWIKGALIGAGSFGNVFLGMNAKNGLLMAVKQVELPSGDSGNEQRKKSMLEALEREIELLKTMQHENIVQYLDSSADGTHLNIFLEYVPGGSVVALLRNYGAFEELLVRNFVRQILQGLSYLHAREIVHRDIKGANILVDNKSCVKISDFGISKKVESDLLVNARAHRPSLQGSVFWMAPEVVKQTSYTRKADIWSLGCLVVEMISGTHPWANLNQMQALFKIGKGTRPETPDDISQECIDFLNATFELDHNDRPSADELLQHAFITGEYTGPAASSGSGSADVAASATSKTPASAAAPTSSATPGSTLDEGMSAAGAGSTLSASTNTSTLLSGGSGGGASGGSAANTPASSVRSRKKEAARKAKDAVSQEKEKQKQQEQQAEQEAAASTIEADTSS</sequence>
<dbReference type="Gene3D" id="3.10.20.90">
    <property type="entry name" value="Phosphatidylinositol 3-kinase Catalytic Subunit, Chain A, domain 1"/>
    <property type="match status" value="1"/>
</dbReference>
<dbReference type="RefSeq" id="XP_025599586.1">
    <property type="nucleotide sequence ID" value="XM_025740116.1"/>
</dbReference>
<dbReference type="SUPFAM" id="SSF56112">
    <property type="entry name" value="Protein kinase-like (PK-like)"/>
    <property type="match status" value="1"/>
</dbReference>
<dbReference type="InterPro" id="IPR029458">
    <property type="entry name" value="Ras-bd_By2"/>
</dbReference>
<dbReference type="PROSITE" id="PS00108">
    <property type="entry name" value="PROTEIN_KINASE_ST"/>
    <property type="match status" value="1"/>
</dbReference>
<keyword evidence="10" id="KW-1185">Reference proteome</keyword>
<feature type="compositionally biased region" description="Basic and acidic residues" evidence="7">
    <location>
        <begin position="1022"/>
        <end position="1038"/>
    </location>
</feature>
<evidence type="ECO:0000256" key="1">
    <source>
        <dbReference type="ARBA" id="ARBA00006529"/>
    </source>
</evidence>
<dbReference type="OrthoDB" id="266718at2759"/>
<reference evidence="9 10" key="1">
    <citation type="journal article" date="2018" name="Mol. Biol. Evol.">
        <title>Broad Genomic Sampling Reveals a Smut Pathogenic Ancestry of the Fungal Clade Ustilaginomycotina.</title>
        <authorList>
            <person name="Kijpornyongpan T."/>
            <person name="Mondo S.J."/>
            <person name="Barry K."/>
            <person name="Sandor L."/>
            <person name="Lee J."/>
            <person name="Lipzen A."/>
            <person name="Pangilinan J."/>
            <person name="LaButti K."/>
            <person name="Hainaut M."/>
            <person name="Henrissat B."/>
            <person name="Grigoriev I.V."/>
            <person name="Spatafora J.W."/>
            <person name="Aime M.C."/>
        </authorList>
    </citation>
    <scope>NUCLEOTIDE SEQUENCE [LARGE SCALE GENOMIC DNA]</scope>
    <source>
        <strain evidence="9 10">MCA 4186</strain>
    </source>
</reference>
<feature type="compositionally biased region" description="Low complexity" evidence="7">
    <location>
        <begin position="1004"/>
        <end position="1014"/>
    </location>
</feature>
<dbReference type="PANTHER" id="PTHR48016">
    <property type="entry name" value="MAP KINASE KINASE KINASE SSK2-RELATED-RELATED"/>
    <property type="match status" value="1"/>
</dbReference>
<accession>A0A316ZC02</accession>
<evidence type="ECO:0000313" key="9">
    <source>
        <dbReference type="EMBL" id="PWN99307.1"/>
    </source>
</evidence>
<dbReference type="InterPro" id="IPR008271">
    <property type="entry name" value="Ser/Thr_kinase_AS"/>
</dbReference>
<dbReference type="FunFam" id="3.30.200.20:FF:000387">
    <property type="entry name" value="Serine/threonine-protein kinase STE11"/>
    <property type="match status" value="1"/>
</dbReference>
<dbReference type="InterPro" id="IPR050538">
    <property type="entry name" value="MAP_kinase_kinase_kinase"/>
</dbReference>
<dbReference type="GO" id="GO:0004709">
    <property type="term" value="F:MAP kinase kinase kinase activity"/>
    <property type="evidence" value="ECO:0007669"/>
    <property type="project" value="UniProtKB-ARBA"/>
</dbReference>
<protein>
    <submittedName>
        <fullName evidence="9">Pkinase-domain-containing protein</fullName>
    </submittedName>
</protein>
<comment type="similarity">
    <text evidence="1">Belongs to the protein kinase superfamily. STE Ser/Thr protein kinase family. MAP kinase kinase kinase subfamily.</text>
</comment>
<dbReference type="FunFam" id="1.10.510.10:FF:000334">
    <property type="entry name" value="Serine/threonine-protein kinase STE11"/>
    <property type="match status" value="1"/>
</dbReference>
<feature type="compositionally biased region" description="Polar residues" evidence="7">
    <location>
        <begin position="437"/>
        <end position="447"/>
    </location>
</feature>
<evidence type="ECO:0000256" key="5">
    <source>
        <dbReference type="ARBA" id="ARBA00022840"/>
    </source>
</evidence>
<evidence type="ECO:0000256" key="2">
    <source>
        <dbReference type="ARBA" id="ARBA00022679"/>
    </source>
</evidence>
<dbReference type="STRING" id="58919.A0A316ZC02"/>
<feature type="compositionally biased region" description="Low complexity" evidence="7">
    <location>
        <begin position="42"/>
        <end position="60"/>
    </location>
</feature>
<feature type="compositionally biased region" description="Low complexity" evidence="7">
    <location>
        <begin position="937"/>
        <end position="994"/>
    </location>
</feature>
<proteinExistence type="inferred from homology"/>
<dbReference type="SMART" id="SM01304">
    <property type="entry name" value="Ras_bdg_2"/>
    <property type="match status" value="1"/>
</dbReference>
<dbReference type="GeneID" id="37267662"/>
<dbReference type="Pfam" id="PF14847">
    <property type="entry name" value="Ras_bdg_2"/>
    <property type="match status" value="1"/>
</dbReference>
<evidence type="ECO:0000256" key="7">
    <source>
        <dbReference type="SAM" id="MobiDB-lite"/>
    </source>
</evidence>
<dbReference type="InterPro" id="IPR017441">
    <property type="entry name" value="Protein_kinase_ATP_BS"/>
</dbReference>
<keyword evidence="3 6" id="KW-0547">Nucleotide-binding</keyword>
<dbReference type="PROSITE" id="PS50011">
    <property type="entry name" value="PROTEIN_KINASE_DOM"/>
    <property type="match status" value="1"/>
</dbReference>
<dbReference type="Proteomes" id="UP000245946">
    <property type="component" value="Unassembled WGS sequence"/>
</dbReference>
<evidence type="ECO:0000256" key="3">
    <source>
        <dbReference type="ARBA" id="ARBA00022741"/>
    </source>
</evidence>
<feature type="region of interest" description="Disordered" evidence="7">
    <location>
        <begin position="250"/>
        <end position="303"/>
    </location>
</feature>
<feature type="compositionally biased region" description="Polar residues" evidence="7">
    <location>
        <begin position="258"/>
        <end position="269"/>
    </location>
</feature>
<keyword evidence="5 6" id="KW-0067">ATP-binding</keyword>
<feature type="region of interest" description="Disordered" evidence="7">
    <location>
        <begin position="937"/>
        <end position="1058"/>
    </location>
</feature>
<dbReference type="Pfam" id="PF00069">
    <property type="entry name" value="Pkinase"/>
    <property type="match status" value="1"/>
</dbReference>
<dbReference type="InterPro" id="IPR011009">
    <property type="entry name" value="Kinase-like_dom_sf"/>
</dbReference>
<feature type="region of interest" description="Disordered" evidence="7">
    <location>
        <begin position="513"/>
        <end position="646"/>
    </location>
</feature>
<name>A0A316ZC02_9BASI</name>
<evidence type="ECO:0000256" key="6">
    <source>
        <dbReference type="PROSITE-ProRule" id="PRU10141"/>
    </source>
</evidence>
<feature type="region of interest" description="Disordered" evidence="7">
    <location>
        <begin position="325"/>
        <end position="458"/>
    </location>
</feature>
<feature type="compositionally biased region" description="Polar residues" evidence="7">
    <location>
        <begin position="533"/>
        <end position="544"/>
    </location>
</feature>
<dbReference type="AlphaFoldDB" id="A0A316ZC02"/>
<feature type="compositionally biased region" description="Low complexity" evidence="7">
    <location>
        <begin position="1039"/>
        <end position="1049"/>
    </location>
</feature>
<feature type="binding site" evidence="6">
    <location>
        <position position="692"/>
    </location>
    <ligand>
        <name>ATP</name>
        <dbReference type="ChEBI" id="CHEBI:30616"/>
    </ligand>
</feature>
<keyword evidence="2" id="KW-0808">Transferase</keyword>
<dbReference type="SMART" id="SM00220">
    <property type="entry name" value="S_TKc"/>
    <property type="match status" value="1"/>
</dbReference>
<gene>
    <name evidence="9" type="ORF">FA09DRAFT_295377</name>
</gene>
<feature type="compositionally biased region" description="Polar residues" evidence="7">
    <location>
        <begin position="598"/>
        <end position="608"/>
    </location>
</feature>
<feature type="compositionally biased region" description="Polar residues" evidence="7">
    <location>
        <begin position="1"/>
        <end position="13"/>
    </location>
</feature>
<feature type="region of interest" description="Disordered" evidence="7">
    <location>
        <begin position="1"/>
        <end position="70"/>
    </location>
</feature>
<feature type="domain" description="Protein kinase" evidence="8">
    <location>
        <begin position="663"/>
        <end position="927"/>
    </location>
</feature>
<feature type="compositionally biased region" description="Acidic residues" evidence="7">
    <location>
        <begin position="620"/>
        <end position="646"/>
    </location>
</feature>
<dbReference type="Gene3D" id="1.10.510.10">
    <property type="entry name" value="Transferase(Phosphotransferase) domain 1"/>
    <property type="match status" value="1"/>
</dbReference>
<dbReference type="EMBL" id="KZ819288">
    <property type="protein sequence ID" value="PWN99307.1"/>
    <property type="molecule type" value="Genomic_DNA"/>
</dbReference>